<dbReference type="STRING" id="1410661.GCA_000702205_01147"/>
<dbReference type="RefSeq" id="WP_103952309.1">
    <property type="nucleotide sequence ID" value="NZ_FNUL01000003.1"/>
</dbReference>
<proteinExistence type="predicted"/>
<dbReference type="PANTHER" id="PTHR37294">
    <property type="entry name" value="3'-5' EXORIBONUCLEASE YHAM"/>
    <property type="match status" value="1"/>
</dbReference>
<gene>
    <name evidence="3" type="ORF">SAMN05216537_10381</name>
</gene>
<name>A0A1H5SRA7_9FIRM</name>
<dbReference type="PANTHER" id="PTHR37294:SF1">
    <property type="entry name" value="3'-5' EXORIBONUCLEASE YHAM"/>
    <property type="match status" value="1"/>
</dbReference>
<accession>A0A1H5SRA7</accession>
<dbReference type="Pfam" id="PF01336">
    <property type="entry name" value="tRNA_anti-codon"/>
    <property type="match status" value="1"/>
</dbReference>
<dbReference type="NCBIfam" id="TIGR00277">
    <property type="entry name" value="HDIG"/>
    <property type="match status" value="1"/>
</dbReference>
<dbReference type="Proteomes" id="UP000236726">
    <property type="component" value="Unassembled WGS sequence"/>
</dbReference>
<protein>
    <submittedName>
        <fullName evidence="3">3'-5' exoribonuclease</fullName>
    </submittedName>
</protein>
<evidence type="ECO:0000256" key="1">
    <source>
        <dbReference type="ARBA" id="ARBA00022801"/>
    </source>
</evidence>
<dbReference type="Gene3D" id="1.10.3210.10">
    <property type="entry name" value="Hypothetical protein af1432"/>
    <property type="match status" value="1"/>
</dbReference>
<evidence type="ECO:0000259" key="2">
    <source>
        <dbReference type="PROSITE" id="PS51831"/>
    </source>
</evidence>
<keyword evidence="1" id="KW-0378">Hydrolase</keyword>
<dbReference type="EMBL" id="FNUL01000003">
    <property type="protein sequence ID" value="SEF52944.1"/>
    <property type="molecule type" value="Genomic_DNA"/>
</dbReference>
<dbReference type="SUPFAM" id="SSF50249">
    <property type="entry name" value="Nucleic acid-binding proteins"/>
    <property type="match status" value="1"/>
</dbReference>
<dbReference type="InterPro" id="IPR006675">
    <property type="entry name" value="HDIG_dom"/>
</dbReference>
<dbReference type="InterPro" id="IPR050798">
    <property type="entry name" value="YhaM_exoribonuc/phosphodiest"/>
</dbReference>
<evidence type="ECO:0000313" key="3">
    <source>
        <dbReference type="EMBL" id="SEF52944.1"/>
    </source>
</evidence>
<dbReference type="InterPro" id="IPR004365">
    <property type="entry name" value="NA-bd_OB_tRNA"/>
</dbReference>
<dbReference type="GO" id="GO:0031125">
    <property type="term" value="P:rRNA 3'-end processing"/>
    <property type="evidence" value="ECO:0007669"/>
    <property type="project" value="TreeGrafter"/>
</dbReference>
<dbReference type="SMART" id="SM00471">
    <property type="entry name" value="HDc"/>
    <property type="match status" value="1"/>
</dbReference>
<dbReference type="GO" id="GO:0016787">
    <property type="term" value="F:hydrolase activity"/>
    <property type="evidence" value="ECO:0007669"/>
    <property type="project" value="UniProtKB-KW"/>
</dbReference>
<reference evidence="3 4" key="1">
    <citation type="submission" date="2016-10" db="EMBL/GenBank/DDBJ databases">
        <authorList>
            <person name="de Groot N.N."/>
        </authorList>
    </citation>
    <scope>NUCLEOTIDE SEQUENCE [LARGE SCALE GENOMIC DNA]</scope>
    <source>
        <strain evidence="3 4">D15d</strain>
    </source>
</reference>
<sequence length="312" mass="35549">MRYIETLKDGERISEVYYVKQKQIALTRTNKEYGNVILADKTGQIDTKIWDLNSGGIQEFEVGDFVDVSGQISSYNGSLQFKVERIRVANEDEYVISDYVPSSRYDVEDMFKELLGFVDSVKNEYLKQLLNSFFRNDEIFVKAFKNTSAAKTVHHGFTGGLLEHSLSVTRLCDKMAANYDYLNRDLLISAAMLHDAGKTRELSEFPKNDYTDEGNFLGHIVIGYEMVMEKIKKIEGFPEILKLEIGHCILSHHGELEYGSPKKPSIAEAIALSMADNIDAKLETLREALEAKDTNDWIGFNRWLDANVRKTI</sequence>
<dbReference type="SUPFAM" id="SSF109604">
    <property type="entry name" value="HD-domain/PDEase-like"/>
    <property type="match status" value="1"/>
</dbReference>
<dbReference type="CDD" id="cd04492">
    <property type="entry name" value="YhaM_OBF_like"/>
    <property type="match status" value="1"/>
</dbReference>
<feature type="domain" description="HD" evidence="2">
    <location>
        <begin position="161"/>
        <end position="281"/>
    </location>
</feature>
<dbReference type="InterPro" id="IPR006674">
    <property type="entry name" value="HD_domain"/>
</dbReference>
<dbReference type="InterPro" id="IPR003607">
    <property type="entry name" value="HD/PDEase_dom"/>
</dbReference>
<dbReference type="PROSITE" id="PS51831">
    <property type="entry name" value="HD"/>
    <property type="match status" value="1"/>
</dbReference>
<dbReference type="InterPro" id="IPR012340">
    <property type="entry name" value="NA-bd_OB-fold"/>
</dbReference>
<organism evidence="3 4">
    <name type="scientific">Lachnospira multipara</name>
    <dbReference type="NCBI Taxonomy" id="28051"/>
    <lineage>
        <taxon>Bacteria</taxon>
        <taxon>Bacillati</taxon>
        <taxon>Bacillota</taxon>
        <taxon>Clostridia</taxon>
        <taxon>Lachnospirales</taxon>
        <taxon>Lachnospiraceae</taxon>
        <taxon>Lachnospira</taxon>
    </lineage>
</organism>
<dbReference type="Gene3D" id="2.40.50.140">
    <property type="entry name" value="Nucleic acid-binding proteins"/>
    <property type="match status" value="1"/>
</dbReference>
<keyword evidence="4" id="KW-1185">Reference proteome</keyword>
<evidence type="ECO:0000313" key="4">
    <source>
        <dbReference type="Proteomes" id="UP000236726"/>
    </source>
</evidence>
<dbReference type="GO" id="GO:0003676">
    <property type="term" value="F:nucleic acid binding"/>
    <property type="evidence" value="ECO:0007669"/>
    <property type="project" value="InterPro"/>
</dbReference>
<dbReference type="CDD" id="cd00077">
    <property type="entry name" value="HDc"/>
    <property type="match status" value="1"/>
</dbReference>
<dbReference type="AlphaFoldDB" id="A0A1H5SRA7"/>
<dbReference type="Pfam" id="PF01966">
    <property type="entry name" value="HD"/>
    <property type="match status" value="1"/>
</dbReference>